<evidence type="ECO:0000313" key="2">
    <source>
        <dbReference type="EMBL" id="QSQ27131.1"/>
    </source>
</evidence>
<evidence type="ECO:0000256" key="1">
    <source>
        <dbReference type="SAM" id="MobiDB-lite"/>
    </source>
</evidence>
<dbReference type="Proteomes" id="UP000662747">
    <property type="component" value="Chromosome"/>
</dbReference>
<accession>A0ABX7P9J5</accession>
<dbReference type="RefSeq" id="WP_206728658.1">
    <property type="nucleotide sequence ID" value="NZ_CP071090.1"/>
</dbReference>
<protein>
    <submittedName>
        <fullName evidence="2">Uncharacterized protein</fullName>
    </submittedName>
</protein>
<organism evidence="2 3">
    <name type="scientific">Pyxidicoccus parkwayensis</name>
    <dbReference type="NCBI Taxonomy" id="2813578"/>
    <lineage>
        <taxon>Bacteria</taxon>
        <taxon>Pseudomonadati</taxon>
        <taxon>Myxococcota</taxon>
        <taxon>Myxococcia</taxon>
        <taxon>Myxococcales</taxon>
        <taxon>Cystobacterineae</taxon>
        <taxon>Myxococcaceae</taxon>
        <taxon>Pyxidicoccus</taxon>
    </lineage>
</organism>
<name>A0ABX7P9J5_9BACT</name>
<dbReference type="EMBL" id="CP071090">
    <property type="protein sequence ID" value="QSQ27131.1"/>
    <property type="molecule type" value="Genomic_DNA"/>
</dbReference>
<reference evidence="2 3" key="1">
    <citation type="submission" date="2021-02" db="EMBL/GenBank/DDBJ databases">
        <title>De Novo genome assembly of isolated myxobacteria.</title>
        <authorList>
            <person name="Stevens D.C."/>
        </authorList>
    </citation>
    <scope>NUCLEOTIDE SEQUENCE [LARGE SCALE GENOMIC DNA]</scope>
    <source>
        <strain evidence="3">SCPEA02</strain>
    </source>
</reference>
<feature type="region of interest" description="Disordered" evidence="1">
    <location>
        <begin position="27"/>
        <end position="68"/>
    </location>
</feature>
<gene>
    <name evidence="2" type="ORF">JY651_20425</name>
</gene>
<proteinExistence type="predicted"/>
<sequence>MKPWLILSVVACVVGCGSQDMDALRAAASSGSSEPAPSVVGGKPVPEAPPVQPGVTLGSELQPKPESSPELRSAAAAWSVSVTASATELWPTQYTTLTATASADVGPTPYYIRILDYQSGAFLGSCGSGTTCAVPVTRPTSGYAYFAGIIADSLGNEVARSWISVNWHLAYLSMSVSAATLPVGSTTTLSVSSYYDVGPSPFYIELFDTTTGTFLKRCGSGTLCTVDVSQTTAGTHTYRAFLSQYGDAYPPPGIQESTATHYVTWTSSAWSVSLSTDTSGTYSYVTLTATASADVSEYPYAIQIFDDKGRQVAYCAYASVCSVQYWPTLQGNDLVAFIALPSKVLPPPDIQASSKVVHVALLPPPG</sequence>
<keyword evidence="3" id="KW-1185">Reference proteome</keyword>
<feature type="compositionally biased region" description="Low complexity" evidence="1">
    <location>
        <begin position="27"/>
        <end position="42"/>
    </location>
</feature>
<evidence type="ECO:0000313" key="3">
    <source>
        <dbReference type="Proteomes" id="UP000662747"/>
    </source>
</evidence>